<dbReference type="Gene3D" id="1.10.260.40">
    <property type="entry name" value="lambda repressor-like DNA-binding domains"/>
    <property type="match status" value="1"/>
</dbReference>
<dbReference type="RefSeq" id="WP_375355325.1">
    <property type="nucleotide sequence ID" value="NZ_JBHHMI010000008.1"/>
</dbReference>
<dbReference type="Pfam" id="PF13443">
    <property type="entry name" value="HTH_26"/>
    <property type="match status" value="1"/>
</dbReference>
<dbReference type="Proteomes" id="UP001580346">
    <property type="component" value="Unassembled WGS sequence"/>
</dbReference>
<name>A0ABV5AW21_9BACL</name>
<comment type="caution">
    <text evidence="2">The sequence shown here is derived from an EMBL/GenBank/DDBJ whole genome shotgun (WGS) entry which is preliminary data.</text>
</comment>
<organism evidence="2 3">
    <name type="scientific">Paenibacillus enshidis</name>
    <dbReference type="NCBI Taxonomy" id="1458439"/>
    <lineage>
        <taxon>Bacteria</taxon>
        <taxon>Bacillati</taxon>
        <taxon>Bacillota</taxon>
        <taxon>Bacilli</taxon>
        <taxon>Bacillales</taxon>
        <taxon>Paenibacillaceae</taxon>
        <taxon>Paenibacillus</taxon>
    </lineage>
</organism>
<dbReference type="SUPFAM" id="SSF47413">
    <property type="entry name" value="lambda repressor-like DNA-binding domains"/>
    <property type="match status" value="1"/>
</dbReference>
<evidence type="ECO:0000313" key="3">
    <source>
        <dbReference type="Proteomes" id="UP001580346"/>
    </source>
</evidence>
<accession>A0ABV5AW21</accession>
<reference evidence="2 3" key="1">
    <citation type="submission" date="2024-09" db="EMBL/GenBank/DDBJ databases">
        <title>Paenibacillus zeirhizospherea sp. nov., isolated from surface of the maize (Zea mays) roots in a horticulture field, Hungary.</title>
        <authorList>
            <person name="Marton D."/>
            <person name="Farkas M."/>
            <person name="Bedics A."/>
            <person name="Toth E."/>
            <person name="Tancsics A."/>
            <person name="Boka K."/>
            <person name="Maroti G."/>
            <person name="Kriszt B."/>
            <person name="Cserhati M."/>
        </authorList>
    </citation>
    <scope>NUCLEOTIDE SEQUENCE [LARGE SCALE GENOMIC DNA]</scope>
    <source>
        <strain evidence="2 3">KCTC 33519</strain>
    </source>
</reference>
<feature type="domain" description="HTH cro/C1-type" evidence="1">
    <location>
        <begin position="20"/>
        <end position="69"/>
    </location>
</feature>
<dbReference type="EMBL" id="JBHHMI010000008">
    <property type="protein sequence ID" value="MFB5267341.1"/>
    <property type="molecule type" value="Genomic_DNA"/>
</dbReference>
<evidence type="ECO:0000259" key="1">
    <source>
        <dbReference type="Pfam" id="PF13443"/>
    </source>
</evidence>
<dbReference type="InterPro" id="IPR001387">
    <property type="entry name" value="Cro/C1-type_HTH"/>
</dbReference>
<keyword evidence="3" id="KW-1185">Reference proteome</keyword>
<evidence type="ECO:0000313" key="2">
    <source>
        <dbReference type="EMBL" id="MFB5267341.1"/>
    </source>
</evidence>
<gene>
    <name evidence="2" type="ORF">ACE41H_11180</name>
</gene>
<dbReference type="InterPro" id="IPR010982">
    <property type="entry name" value="Lambda_DNA-bd_dom_sf"/>
</dbReference>
<protein>
    <submittedName>
        <fullName evidence="2">Helix-turn-helix domain-containing protein</fullName>
    </submittedName>
</protein>
<proteinExistence type="predicted"/>
<dbReference type="SUPFAM" id="SSF81901">
    <property type="entry name" value="HCP-like"/>
    <property type="match status" value="1"/>
</dbReference>
<sequence length="475" mass="55641">MQQIKGWFILHNTTTIRMELERFMKQGDLNTSRLAQMAGINAGTMSSLLHGHRVMAVTQLDRITATLGLPEGHFYEQYIEEYLNEAEPNWRRIRPFLYRCAALDKLECIRRTVGLLLDNLTYSPLLFEVAEDFFKCDQCGAAAILFESIAMSEKSQHSERLALCQFRLFTIRLGDDQELNNQAAIQFEPYVERLAEIDQLDALKELANTYRSLRRWNKVEEMARKMGEKAKIHYFTFQRDREESQLQRRLSRPPFFYLAYSNLLIAIVYEARRDYTQALKYVKAYADLNWVKEKDEDTIHWMNLFKDWAHANTYVYKLLGGDISILSEYVEFIEPKEDEIIVSLLNIIETANQYDINVDDILDRFDVQIKHYLQHREAIGVIYSKQLINEQTARLSNELADYYLRNGVHSIGFKCLIRSLEISASIKNKSCIIKCVGLFECYKQYVSKEQATTYEKLIMEVYESEKKMGIAAFSM</sequence>